<organism evidence="1 2">
    <name type="scientific">Oleiagrimonas soli</name>
    <dbReference type="NCBI Taxonomy" id="1543381"/>
    <lineage>
        <taxon>Bacteria</taxon>
        <taxon>Pseudomonadati</taxon>
        <taxon>Pseudomonadota</taxon>
        <taxon>Gammaproteobacteria</taxon>
        <taxon>Lysobacterales</taxon>
        <taxon>Rhodanobacteraceae</taxon>
        <taxon>Oleiagrimonas</taxon>
    </lineage>
</organism>
<sequence>MSNVVPFNPLDKLALGESVADALEKAELYTLCSIEAFVGAGIYAIYYHGDFAPYKALSERNRNGINSLIPIYVGKAIPKGGRTGGNLSSPPGKVLYKRLAEHADSIRSASNLNIKDFSCRFLLVEDTWIPLGENLVISRYVPLWNKVVDGFGNHNPGKGRHKGVRPRWDVLHPGRHWAENLEPRSETQEQIAQEVVQFLSNNLI</sequence>
<gene>
    <name evidence="1" type="ORF">HNQ86_002131</name>
</gene>
<evidence type="ECO:0000313" key="2">
    <source>
        <dbReference type="Proteomes" id="UP000560000"/>
    </source>
</evidence>
<protein>
    <recommendedName>
        <fullName evidence="3">Restriction endonuclease Eco29kI</fullName>
    </recommendedName>
</protein>
<dbReference type="OrthoDB" id="4187639at2"/>
<dbReference type="RefSeq" id="WP_052394459.1">
    <property type="nucleotide sequence ID" value="NZ_JACHET010000001.1"/>
</dbReference>
<name>A0A841KHY3_9GAMM</name>
<reference evidence="1 2" key="1">
    <citation type="submission" date="2020-08" db="EMBL/GenBank/DDBJ databases">
        <title>Genomic Encyclopedia of Type Strains, Phase IV (KMG-IV): sequencing the most valuable type-strain genomes for metagenomic binning, comparative biology and taxonomic classification.</title>
        <authorList>
            <person name="Goeker M."/>
        </authorList>
    </citation>
    <scope>NUCLEOTIDE SEQUENCE [LARGE SCALE GENOMIC DNA]</scope>
    <source>
        <strain evidence="1 2">DSM 107085</strain>
    </source>
</reference>
<comment type="caution">
    <text evidence="1">The sequence shown here is derived from an EMBL/GenBank/DDBJ whole genome shotgun (WGS) entry which is preliminary data.</text>
</comment>
<evidence type="ECO:0008006" key="3">
    <source>
        <dbReference type="Google" id="ProtNLM"/>
    </source>
</evidence>
<dbReference type="Proteomes" id="UP000560000">
    <property type="component" value="Unassembled WGS sequence"/>
</dbReference>
<dbReference type="AlphaFoldDB" id="A0A841KHY3"/>
<accession>A0A841KHY3</accession>
<dbReference type="InterPro" id="IPR018575">
    <property type="entry name" value="Restrct_endonuc_II_Eco29kI"/>
</dbReference>
<evidence type="ECO:0000313" key="1">
    <source>
        <dbReference type="EMBL" id="MBB6184786.1"/>
    </source>
</evidence>
<dbReference type="EMBL" id="JACHET010000001">
    <property type="protein sequence ID" value="MBB6184786.1"/>
    <property type="molecule type" value="Genomic_DNA"/>
</dbReference>
<dbReference type="Pfam" id="PF09517">
    <property type="entry name" value="RE_Eco29kI"/>
    <property type="match status" value="1"/>
</dbReference>
<proteinExistence type="predicted"/>